<organism evidence="1 2">
    <name type="scientific">Pseudonocardia tropica</name>
    <dbReference type="NCBI Taxonomy" id="681289"/>
    <lineage>
        <taxon>Bacteria</taxon>
        <taxon>Bacillati</taxon>
        <taxon>Actinomycetota</taxon>
        <taxon>Actinomycetes</taxon>
        <taxon>Pseudonocardiales</taxon>
        <taxon>Pseudonocardiaceae</taxon>
        <taxon>Pseudonocardia</taxon>
    </lineage>
</organism>
<evidence type="ECO:0000313" key="1">
    <source>
        <dbReference type="EMBL" id="MEQ3538763.1"/>
    </source>
</evidence>
<keyword evidence="2" id="KW-1185">Reference proteome</keyword>
<protein>
    <submittedName>
        <fullName evidence="1">Uncharacterized protein</fullName>
    </submittedName>
</protein>
<sequence length="83" mass="9607">MSTTSAVLWGGPLDGRLLLRFPEGDWHARSDGWPLTLERDGSPVASQHRDEERYCPVEIQGERLIYVWAPVLPDWYLRRRSDA</sequence>
<dbReference type="RefSeq" id="WP_345652776.1">
    <property type="nucleotide sequence ID" value="NZ_BAABLY010000082.1"/>
</dbReference>
<accession>A0ABV1JTM1</accession>
<proteinExistence type="predicted"/>
<comment type="caution">
    <text evidence="1">The sequence shown here is derived from an EMBL/GenBank/DDBJ whole genome shotgun (WGS) entry which is preliminary data.</text>
</comment>
<gene>
    <name evidence="1" type="ORF">WHI96_08015</name>
</gene>
<evidence type="ECO:0000313" key="2">
    <source>
        <dbReference type="Proteomes" id="UP001464923"/>
    </source>
</evidence>
<dbReference type="Proteomes" id="UP001464923">
    <property type="component" value="Unassembled WGS sequence"/>
</dbReference>
<dbReference type="EMBL" id="JBEDNP010000004">
    <property type="protein sequence ID" value="MEQ3538763.1"/>
    <property type="molecule type" value="Genomic_DNA"/>
</dbReference>
<reference evidence="1 2" key="1">
    <citation type="submission" date="2024-03" db="EMBL/GenBank/DDBJ databases">
        <title>Draft genome sequence of Pseudonocardia tropica JCM 19149.</title>
        <authorList>
            <person name="Butdee W."/>
            <person name="Duangmal K."/>
        </authorList>
    </citation>
    <scope>NUCLEOTIDE SEQUENCE [LARGE SCALE GENOMIC DNA]</scope>
    <source>
        <strain evidence="1 2">JCM 19149</strain>
    </source>
</reference>
<name>A0ABV1JTM1_9PSEU</name>